<evidence type="ECO:0000313" key="12">
    <source>
        <dbReference type="EMBL" id="SIT03231.1"/>
    </source>
</evidence>
<evidence type="ECO:0000256" key="4">
    <source>
        <dbReference type="ARBA" id="ARBA00022692"/>
    </source>
</evidence>
<dbReference type="InterPro" id="IPR012910">
    <property type="entry name" value="Plug_dom"/>
</dbReference>
<evidence type="ECO:0000256" key="8">
    <source>
        <dbReference type="PROSITE-ProRule" id="PRU01360"/>
    </source>
</evidence>
<comment type="similarity">
    <text evidence="8 9">Belongs to the TonB-dependent receptor family.</text>
</comment>
<dbReference type="InterPro" id="IPR023997">
    <property type="entry name" value="TonB-dep_OMP_SusC/RagA_CS"/>
</dbReference>
<protein>
    <submittedName>
        <fullName evidence="12">TonB-linked outer membrane protein, SusC/RagA family</fullName>
    </submittedName>
</protein>
<evidence type="ECO:0000256" key="6">
    <source>
        <dbReference type="ARBA" id="ARBA00023136"/>
    </source>
</evidence>
<dbReference type="NCBIfam" id="TIGR04056">
    <property type="entry name" value="OMP_RagA_SusC"/>
    <property type="match status" value="1"/>
</dbReference>
<dbReference type="InterPro" id="IPR023996">
    <property type="entry name" value="TonB-dep_OMP_SusC/RagA"/>
</dbReference>
<keyword evidence="6 8" id="KW-0472">Membrane</keyword>
<dbReference type="InterPro" id="IPR008969">
    <property type="entry name" value="CarboxyPept-like_regulatory"/>
</dbReference>
<dbReference type="Gene3D" id="2.40.170.20">
    <property type="entry name" value="TonB-dependent receptor, beta-barrel domain"/>
    <property type="match status" value="1"/>
</dbReference>
<dbReference type="InterPro" id="IPR036942">
    <property type="entry name" value="Beta-barrel_TonB_sf"/>
</dbReference>
<name>A0ABY1L557_9FLAO</name>
<dbReference type="Proteomes" id="UP000185728">
    <property type="component" value="Unassembled WGS sequence"/>
</dbReference>
<evidence type="ECO:0000256" key="5">
    <source>
        <dbReference type="ARBA" id="ARBA00023077"/>
    </source>
</evidence>
<dbReference type="Pfam" id="PF07715">
    <property type="entry name" value="Plug"/>
    <property type="match status" value="1"/>
</dbReference>
<keyword evidence="13" id="KW-1185">Reference proteome</keyword>
<evidence type="ECO:0000256" key="2">
    <source>
        <dbReference type="ARBA" id="ARBA00022448"/>
    </source>
</evidence>
<proteinExistence type="inferred from homology"/>
<organism evidence="12 13">
    <name type="scientific">Zobellia uliginosa</name>
    <dbReference type="NCBI Taxonomy" id="143224"/>
    <lineage>
        <taxon>Bacteria</taxon>
        <taxon>Pseudomonadati</taxon>
        <taxon>Bacteroidota</taxon>
        <taxon>Flavobacteriia</taxon>
        <taxon>Flavobacteriales</taxon>
        <taxon>Flavobacteriaceae</taxon>
        <taxon>Zobellia</taxon>
    </lineage>
</organism>
<evidence type="ECO:0000256" key="7">
    <source>
        <dbReference type="ARBA" id="ARBA00023237"/>
    </source>
</evidence>
<dbReference type="Pfam" id="PF00593">
    <property type="entry name" value="TonB_dep_Rec_b-barrel"/>
    <property type="match status" value="1"/>
</dbReference>
<dbReference type="Pfam" id="PF13715">
    <property type="entry name" value="CarbopepD_reg_2"/>
    <property type="match status" value="1"/>
</dbReference>
<evidence type="ECO:0000313" key="13">
    <source>
        <dbReference type="Proteomes" id="UP000185728"/>
    </source>
</evidence>
<keyword evidence="3 8" id="KW-1134">Transmembrane beta strand</keyword>
<keyword evidence="5 9" id="KW-0798">TonB box</keyword>
<dbReference type="InterPro" id="IPR037066">
    <property type="entry name" value="Plug_dom_sf"/>
</dbReference>
<dbReference type="SUPFAM" id="SSF56935">
    <property type="entry name" value="Porins"/>
    <property type="match status" value="1"/>
</dbReference>
<comment type="caution">
    <text evidence="12">The sequence shown here is derived from an EMBL/GenBank/DDBJ whole genome shotgun (WGS) entry which is preliminary data.</text>
</comment>
<keyword evidence="7 8" id="KW-0998">Cell outer membrane</keyword>
<gene>
    <name evidence="12" type="ORF">SAMN05421766_107122</name>
</gene>
<keyword evidence="4 8" id="KW-0812">Transmembrane</keyword>
<sequence>MKIPTLSELNYGSRTGLVILLTVSFIELQAMGYHNPIEWDTLENEKIFEDPEGEVYEDAGDSVADTGSHTSDSPDIARSVFGQQLKVSGTITDTDGQPLPGASIVEKGTSNGTQTDFDGNFTLELTDGNAILIVSYIGFATQEIRVDGQDNISAALEESAAGLDEVVVVGFGTQKKVNLTGAVATMGSENLENRPVTNVSSALQGQMPGVTVLQSSGEPGRDGASIRIRGVGTMNNANPMVLVDGIESSMDDVNPNDIDNISVLKDAASAAIYGTRAANGVILITTKRGKVGKPSFSYRGYTGVQKPTYTPEFLNSYEYAKLRNEGLVNEGATPQFSDSDLEKLRTGSDPVNFADTDWMDLLYRGSGMVQSHDISVSGGTENTKYLVSLGYFNQEGIVKNTNFDRYNLRVNLDTKVSKAFTLGLNTSISQREINRPNGDFFVYPHRTPPNISVKLADGSWNHYFNNNPIALIEEGGKHTTKDTHVLTTLFGVFTIAKGLTLKGVLAADFNFDDQSRHTKQFIWGDGTNSGANSIENELDRSRNITSQAILNYKEDFGAHSIDFLAGASQESFTRDFDGLSRINLPNNELTEINAGSKEGQSTEGFGVESTLRSFFGRANYSFNDKYLFEANLRYDGSSKFAKSDRWGLFPSVSAAWRISQESFLSEASWLNNFKLRASWGKLGNHRIGDYEYIPKIATSVNYSFFDEVADGVAEVVAVNENLTWETNTSYNLGLDLSLLEGKVRFSADYYNRLTEDILTPVPVSQIFGLPAPLVNAGAMRNKGIEFVIGTSKIQGDFTYDLSFNIGFNDNNVEKYAKPDKSNDRIREEGSPWNAYYGYESIGFFQTDEEVLNDPKVVGAPIQKGDLKFKDQNGDGEINADDRVVLGSDIPGTSYGVNLSFRYKNFDLSMFGIGAADVYGLLNDQVEFPFVNGGKAQVRHLDRWTPETPNAAYPITHINQWHNYEASTFNVRDASYFRLKNVQVGYNMPTEVLETLGVSKLRLYLSAENLFTISKFSKDFDPESPDNAWTNYTPVKIFSGGIVINL</sequence>
<keyword evidence="2 8" id="KW-0813">Transport</keyword>
<dbReference type="EMBL" id="FTOB01000007">
    <property type="protein sequence ID" value="SIT03231.1"/>
    <property type="molecule type" value="Genomic_DNA"/>
</dbReference>
<feature type="domain" description="TonB-dependent receptor plug" evidence="11">
    <location>
        <begin position="176"/>
        <end position="281"/>
    </location>
</feature>
<reference evidence="12 13" key="1">
    <citation type="submission" date="2017-01" db="EMBL/GenBank/DDBJ databases">
        <authorList>
            <person name="Varghese N."/>
            <person name="Submissions S."/>
        </authorList>
    </citation>
    <scope>NUCLEOTIDE SEQUENCE [LARGE SCALE GENOMIC DNA]</scope>
    <source>
        <strain evidence="12 13">DSM 2061</strain>
    </source>
</reference>
<comment type="subcellular location">
    <subcellularLocation>
        <location evidence="1 8">Cell outer membrane</location>
        <topology evidence="1 8">Multi-pass membrane protein</topology>
    </subcellularLocation>
</comment>
<dbReference type="PROSITE" id="PS52016">
    <property type="entry name" value="TONB_DEPENDENT_REC_3"/>
    <property type="match status" value="1"/>
</dbReference>
<evidence type="ECO:0000259" key="11">
    <source>
        <dbReference type="Pfam" id="PF07715"/>
    </source>
</evidence>
<dbReference type="Gene3D" id="2.170.130.10">
    <property type="entry name" value="TonB-dependent receptor, plug domain"/>
    <property type="match status" value="1"/>
</dbReference>
<evidence type="ECO:0000256" key="9">
    <source>
        <dbReference type="RuleBase" id="RU003357"/>
    </source>
</evidence>
<dbReference type="NCBIfam" id="TIGR04057">
    <property type="entry name" value="SusC_RagA_signa"/>
    <property type="match status" value="1"/>
</dbReference>
<evidence type="ECO:0000256" key="1">
    <source>
        <dbReference type="ARBA" id="ARBA00004571"/>
    </source>
</evidence>
<dbReference type="Gene3D" id="2.60.40.1120">
    <property type="entry name" value="Carboxypeptidase-like, regulatory domain"/>
    <property type="match status" value="1"/>
</dbReference>
<feature type="domain" description="TonB-dependent receptor-like beta-barrel" evidence="10">
    <location>
        <begin position="434"/>
        <end position="1009"/>
    </location>
</feature>
<dbReference type="InterPro" id="IPR000531">
    <property type="entry name" value="Beta-barrel_TonB"/>
</dbReference>
<dbReference type="RefSeq" id="WP_083690549.1">
    <property type="nucleotide sequence ID" value="NZ_FTOB01000007.1"/>
</dbReference>
<dbReference type="SUPFAM" id="SSF49464">
    <property type="entry name" value="Carboxypeptidase regulatory domain-like"/>
    <property type="match status" value="1"/>
</dbReference>
<accession>A0ABY1L557</accession>
<evidence type="ECO:0000259" key="10">
    <source>
        <dbReference type="Pfam" id="PF00593"/>
    </source>
</evidence>
<dbReference type="InterPro" id="IPR039426">
    <property type="entry name" value="TonB-dep_rcpt-like"/>
</dbReference>
<evidence type="ECO:0000256" key="3">
    <source>
        <dbReference type="ARBA" id="ARBA00022452"/>
    </source>
</evidence>